<dbReference type="GO" id="GO:1990504">
    <property type="term" value="P:dense core granule exocytosis"/>
    <property type="evidence" value="ECO:0007669"/>
    <property type="project" value="InterPro"/>
</dbReference>
<reference evidence="3" key="1">
    <citation type="submission" date="2022-11" db="UniProtKB">
        <authorList>
            <consortium name="WormBaseParasite"/>
        </authorList>
    </citation>
    <scope>IDENTIFICATION</scope>
</reference>
<feature type="domain" description="MUN" evidence="1">
    <location>
        <begin position="1"/>
        <end position="90"/>
    </location>
</feature>
<dbReference type="Pfam" id="PF06292">
    <property type="entry name" value="MUN"/>
    <property type="match status" value="1"/>
</dbReference>
<organism evidence="2 3">
    <name type="scientific">Plectus sambesii</name>
    <dbReference type="NCBI Taxonomy" id="2011161"/>
    <lineage>
        <taxon>Eukaryota</taxon>
        <taxon>Metazoa</taxon>
        <taxon>Ecdysozoa</taxon>
        <taxon>Nematoda</taxon>
        <taxon>Chromadorea</taxon>
        <taxon>Plectida</taxon>
        <taxon>Plectina</taxon>
        <taxon>Plectoidea</taxon>
        <taxon>Plectidae</taxon>
        <taxon>Plectus</taxon>
    </lineage>
</organism>
<dbReference type="InterPro" id="IPR010439">
    <property type="entry name" value="MUN_dom"/>
</dbReference>
<evidence type="ECO:0000259" key="1">
    <source>
        <dbReference type="Pfam" id="PF06292"/>
    </source>
</evidence>
<dbReference type="Proteomes" id="UP000887566">
    <property type="component" value="Unplaced"/>
</dbReference>
<dbReference type="WBParaSite" id="PSAMB.scaffold10159size4298.g33092.t1">
    <property type="protein sequence ID" value="PSAMB.scaffold10159size4298.g33092.t1"/>
    <property type="gene ID" value="PSAMB.scaffold10159size4298.g33092"/>
</dbReference>
<dbReference type="PANTHER" id="PTHR12166">
    <property type="entry name" value="CALCIUM-DEPENDENT SECRETION ACTIVATOR"/>
    <property type="match status" value="1"/>
</dbReference>
<keyword evidence="2" id="KW-1185">Reference proteome</keyword>
<sequence>MINVIFASKARAAKIGGDTGEHKYHSKLDETLETMLRDMETAIQDKFLAVLEATLGKLSRYDEGNPLGTIFNLARRMNSFMVGNKKNVHDEDFEHYSRRRPPPRFDWAQSASASADVQLDEVNAILPPSRSISLPNRPV</sequence>
<protein>
    <submittedName>
        <fullName evidence="3">MUN domain-containing protein</fullName>
    </submittedName>
</protein>
<evidence type="ECO:0000313" key="2">
    <source>
        <dbReference type="Proteomes" id="UP000887566"/>
    </source>
</evidence>
<name>A0A914UIJ4_9BILA</name>
<dbReference type="PANTHER" id="PTHR12166:SF8">
    <property type="entry name" value="CALCIUM-DEPENDENT SECRETION ACTIVATOR"/>
    <property type="match status" value="1"/>
</dbReference>
<evidence type="ECO:0000313" key="3">
    <source>
        <dbReference type="WBParaSite" id="PSAMB.scaffold10159size4298.g33092.t1"/>
    </source>
</evidence>
<dbReference type="AlphaFoldDB" id="A0A914UIJ4"/>
<dbReference type="GO" id="GO:0098793">
    <property type="term" value="C:presynapse"/>
    <property type="evidence" value="ECO:0007669"/>
    <property type="project" value="GOC"/>
</dbReference>
<proteinExistence type="predicted"/>
<dbReference type="InterPro" id="IPR033227">
    <property type="entry name" value="CAPS"/>
</dbReference>
<accession>A0A914UIJ4</accession>
<dbReference type="GO" id="GO:0016079">
    <property type="term" value="P:synaptic vesicle exocytosis"/>
    <property type="evidence" value="ECO:0007669"/>
    <property type="project" value="InterPro"/>
</dbReference>